<feature type="domain" description="Fumarylacetoacetase-like C-terminal" evidence="1">
    <location>
        <begin position="82"/>
        <end position="322"/>
    </location>
</feature>
<dbReference type="RefSeq" id="WP_023493230.1">
    <property type="nucleotide sequence ID" value="NZ_AYLO01000009.1"/>
</dbReference>
<evidence type="ECO:0000259" key="1">
    <source>
        <dbReference type="Pfam" id="PF01557"/>
    </source>
</evidence>
<keyword evidence="3" id="KW-0378">Hydrolase</keyword>
<proteinExistence type="predicted"/>
<name>V5C151_9GAMM</name>
<evidence type="ECO:0000313" key="4">
    <source>
        <dbReference type="Proteomes" id="UP000017842"/>
    </source>
</evidence>
<dbReference type="Gene3D" id="3.90.850.10">
    <property type="entry name" value="Fumarylacetoacetase-like, C-terminal domain"/>
    <property type="match status" value="1"/>
</dbReference>
<gene>
    <name evidence="3" type="ORF">MGMO_9c00150</name>
</gene>
<dbReference type="InterPro" id="IPR011234">
    <property type="entry name" value="Fumarylacetoacetase-like_C"/>
</dbReference>
<feature type="domain" description="Fumarylacetoacetase N-terminal" evidence="2">
    <location>
        <begin position="1"/>
        <end position="77"/>
    </location>
</feature>
<keyword evidence="4" id="KW-1185">Reference proteome</keyword>
<dbReference type="Pfam" id="PF18288">
    <property type="entry name" value="FAA_hydro_N_2"/>
    <property type="match status" value="1"/>
</dbReference>
<dbReference type="GO" id="GO:0016787">
    <property type="term" value="F:hydrolase activity"/>
    <property type="evidence" value="ECO:0007669"/>
    <property type="project" value="UniProtKB-KW"/>
</dbReference>
<dbReference type="Pfam" id="PF01557">
    <property type="entry name" value="FAA_hydrolase"/>
    <property type="match status" value="1"/>
</dbReference>
<dbReference type="OrthoDB" id="9775905at2"/>
<accession>V5C151</accession>
<dbReference type="InterPro" id="IPR036663">
    <property type="entry name" value="Fumarylacetoacetase_C_sf"/>
</dbReference>
<evidence type="ECO:0000259" key="2">
    <source>
        <dbReference type="Pfam" id="PF18288"/>
    </source>
</evidence>
<dbReference type="PATRIC" id="fig|1116472.3.peg.311"/>
<evidence type="ECO:0000313" key="3">
    <source>
        <dbReference type="EMBL" id="ESS73819.1"/>
    </source>
</evidence>
<dbReference type="AlphaFoldDB" id="V5C151"/>
<sequence length="326" mass="35626">MKLATLKTGDRDGILVVVNRELTKAKLVPTIALTLQAALDNWSEVEHELREAYRQINESKGEFIPFDSYKVTAPLPRAYQWLDGSAYLSHVERVRKARGAEMPENLYSDPLMYQGASDNMLGACDPIEVASEAWGIDFEAEVGVITDDVEYGVSINDAGSHIKLIVLINDVSLRNLIPDELAKGFGFLHGKPASAFSPVAVTPDELGAAWENTKLHLPLTVAWNGQLFGEANAGEDMQFSFAKLIHHAAKSRKLAAGTIIGSGTVSNVDSTTGYSCIVEKRVVEIIETGVAITEFMRFGDKIRIEMLDGQGDSIFGAIEQEVKPCR</sequence>
<reference evidence="3 4" key="1">
    <citation type="journal article" date="2013" name="Genome Announc.">
        <title>Draft Genome Sequence of the Methanotrophic Gammaproteobacterium Methyloglobulus morosus DSM 22980 Strain KoM1.</title>
        <authorList>
            <person name="Poehlein A."/>
            <person name="Deutzmann J.S."/>
            <person name="Daniel R."/>
            <person name="Simeonova D.D."/>
        </authorList>
    </citation>
    <scope>NUCLEOTIDE SEQUENCE [LARGE SCALE GENOMIC DNA]</scope>
    <source>
        <strain evidence="3 4">KoM1</strain>
    </source>
</reference>
<dbReference type="InterPro" id="IPR041072">
    <property type="entry name" value="FAA_hydro_N"/>
</dbReference>
<dbReference type="Proteomes" id="UP000017842">
    <property type="component" value="Unassembled WGS sequence"/>
</dbReference>
<dbReference type="SUPFAM" id="SSF56529">
    <property type="entry name" value="FAH"/>
    <property type="match status" value="1"/>
</dbReference>
<dbReference type="eggNOG" id="COG0179">
    <property type="taxonomic scope" value="Bacteria"/>
</dbReference>
<dbReference type="PANTHER" id="PTHR43211:SF1">
    <property type="entry name" value="BLL6422 PROTEIN"/>
    <property type="match status" value="1"/>
</dbReference>
<comment type="caution">
    <text evidence="3">The sequence shown here is derived from an EMBL/GenBank/DDBJ whole genome shotgun (WGS) entry which is preliminary data.</text>
</comment>
<dbReference type="EMBL" id="AYLO01000009">
    <property type="protein sequence ID" value="ESS73819.1"/>
    <property type="molecule type" value="Genomic_DNA"/>
</dbReference>
<dbReference type="PANTHER" id="PTHR43211">
    <property type="entry name" value="FUMARYLACETOACETATE HYDROLASE"/>
    <property type="match status" value="1"/>
</dbReference>
<protein>
    <submittedName>
        <fullName evidence="3">Fumarylacetoacetate (FAA) hydrolase</fullName>
    </submittedName>
</protein>
<organism evidence="3 4">
    <name type="scientific">Methyloglobulus morosus KoM1</name>
    <dbReference type="NCBI Taxonomy" id="1116472"/>
    <lineage>
        <taxon>Bacteria</taxon>
        <taxon>Pseudomonadati</taxon>
        <taxon>Pseudomonadota</taxon>
        <taxon>Gammaproteobacteria</taxon>
        <taxon>Methylococcales</taxon>
        <taxon>Methylococcaceae</taxon>
        <taxon>Methyloglobulus</taxon>
    </lineage>
</organism>
<dbReference type="STRING" id="1116472.MGMO_9c00150"/>